<dbReference type="Pfam" id="PF02311">
    <property type="entry name" value="AraC_binding"/>
    <property type="match status" value="1"/>
</dbReference>
<proteinExistence type="predicted"/>
<dbReference type="InterPro" id="IPR014710">
    <property type="entry name" value="RmlC-like_jellyroll"/>
</dbReference>
<dbReference type="PANTHER" id="PTHR43280">
    <property type="entry name" value="ARAC-FAMILY TRANSCRIPTIONAL REGULATOR"/>
    <property type="match status" value="1"/>
</dbReference>
<sequence length="342" mass="40468">MLKNIFYEEGLPVKIEIVSIRHYPIHMHNDIQLIYVLDGCVDLRLTFNTYHLRKNDFRYIHSEDIHALSSPNGKNKVLILSADVEYLEKLFPNIRTTIITMPTDKTLLLYHNQQLQLKYCIFFILNQFIRREEGFHHQIKDTLKTMFDVLYREFRGFTIDKENRTFVFKRLQDIRQTERLGEIIDDIYRNYVEPSTLEEIASKQNLNPYYLSHLFSQTIGINYRDFINMARVETSEYDLLASELSISHIALSSGFSNASYYNKHFTFWFDMSPKEYRTRYTGSTIARCLPDVIVHDIKDFADISSRVLEELSPFSDNFSTDPVSQIIHIDPNTSWESLRPQL</sequence>
<keyword evidence="2" id="KW-0238">DNA-binding</keyword>
<dbReference type="SMART" id="SM00342">
    <property type="entry name" value="HTH_ARAC"/>
    <property type="match status" value="1"/>
</dbReference>
<feature type="non-terminal residue" evidence="5">
    <location>
        <position position="342"/>
    </location>
</feature>
<dbReference type="Pfam" id="PF12833">
    <property type="entry name" value="HTH_18"/>
    <property type="match status" value="1"/>
</dbReference>
<dbReference type="InterPro" id="IPR011051">
    <property type="entry name" value="RmlC_Cupin_sf"/>
</dbReference>
<dbReference type="SUPFAM" id="SSF46689">
    <property type="entry name" value="Homeodomain-like"/>
    <property type="match status" value="2"/>
</dbReference>
<accession>A0A9D1N7H3</accession>
<dbReference type="Proteomes" id="UP000824130">
    <property type="component" value="Unassembled WGS sequence"/>
</dbReference>
<keyword evidence="3" id="KW-0804">Transcription</keyword>
<dbReference type="InterPro" id="IPR018060">
    <property type="entry name" value="HTH_AraC"/>
</dbReference>
<evidence type="ECO:0000256" key="2">
    <source>
        <dbReference type="ARBA" id="ARBA00023125"/>
    </source>
</evidence>
<dbReference type="PROSITE" id="PS01124">
    <property type="entry name" value="HTH_ARAC_FAMILY_2"/>
    <property type="match status" value="1"/>
</dbReference>
<protein>
    <submittedName>
        <fullName evidence="5">AraC family transcriptional regulator</fullName>
    </submittedName>
</protein>
<evidence type="ECO:0000313" key="5">
    <source>
        <dbReference type="EMBL" id="HIU96525.1"/>
    </source>
</evidence>
<gene>
    <name evidence="5" type="ORF">IAD25_07470</name>
</gene>
<dbReference type="SUPFAM" id="SSF51182">
    <property type="entry name" value="RmlC-like cupins"/>
    <property type="match status" value="1"/>
</dbReference>
<dbReference type="GO" id="GO:0043565">
    <property type="term" value="F:sequence-specific DNA binding"/>
    <property type="evidence" value="ECO:0007669"/>
    <property type="project" value="InterPro"/>
</dbReference>
<dbReference type="Gene3D" id="1.10.10.60">
    <property type="entry name" value="Homeodomain-like"/>
    <property type="match status" value="2"/>
</dbReference>
<keyword evidence="1" id="KW-0805">Transcription regulation</keyword>
<evidence type="ECO:0000259" key="4">
    <source>
        <dbReference type="PROSITE" id="PS01124"/>
    </source>
</evidence>
<dbReference type="EMBL" id="DVOB01000160">
    <property type="protein sequence ID" value="HIU96525.1"/>
    <property type="molecule type" value="Genomic_DNA"/>
</dbReference>
<dbReference type="PANTHER" id="PTHR43280:SF34">
    <property type="entry name" value="ARAC-FAMILY TRANSCRIPTIONAL REGULATOR"/>
    <property type="match status" value="1"/>
</dbReference>
<name>A0A9D1N7H3_9FIRM</name>
<reference evidence="5" key="2">
    <citation type="journal article" date="2021" name="PeerJ">
        <title>Extensive microbial diversity within the chicken gut microbiome revealed by metagenomics and culture.</title>
        <authorList>
            <person name="Gilroy R."/>
            <person name="Ravi A."/>
            <person name="Getino M."/>
            <person name="Pursley I."/>
            <person name="Horton D.L."/>
            <person name="Alikhan N.F."/>
            <person name="Baker D."/>
            <person name="Gharbi K."/>
            <person name="Hall N."/>
            <person name="Watson M."/>
            <person name="Adriaenssens E.M."/>
            <person name="Foster-Nyarko E."/>
            <person name="Jarju S."/>
            <person name="Secka A."/>
            <person name="Antonio M."/>
            <person name="Oren A."/>
            <person name="Chaudhuri R.R."/>
            <person name="La Ragione R."/>
            <person name="Hildebrand F."/>
            <person name="Pallen M.J."/>
        </authorList>
    </citation>
    <scope>NUCLEOTIDE SEQUENCE</scope>
    <source>
        <strain evidence="5">ChiSjej4B22-8349</strain>
    </source>
</reference>
<dbReference type="InterPro" id="IPR003313">
    <property type="entry name" value="AraC-bd"/>
</dbReference>
<feature type="domain" description="HTH araC/xylS-type" evidence="4">
    <location>
        <begin position="181"/>
        <end position="279"/>
    </location>
</feature>
<organism evidence="5 6">
    <name type="scientific">Candidatus Allocopromorpha excrementipullorum</name>
    <dbReference type="NCBI Taxonomy" id="2840743"/>
    <lineage>
        <taxon>Bacteria</taxon>
        <taxon>Bacillati</taxon>
        <taxon>Bacillota</taxon>
        <taxon>Clostridia</taxon>
        <taxon>Eubacteriales</taxon>
        <taxon>Eubacteriaceae</taxon>
        <taxon>Eubacteriaceae incertae sedis</taxon>
        <taxon>Candidatus Allocopromorpha</taxon>
    </lineage>
</organism>
<dbReference type="GO" id="GO:0003700">
    <property type="term" value="F:DNA-binding transcription factor activity"/>
    <property type="evidence" value="ECO:0007669"/>
    <property type="project" value="InterPro"/>
</dbReference>
<evidence type="ECO:0000313" key="6">
    <source>
        <dbReference type="Proteomes" id="UP000824130"/>
    </source>
</evidence>
<comment type="caution">
    <text evidence="5">The sequence shown here is derived from an EMBL/GenBank/DDBJ whole genome shotgun (WGS) entry which is preliminary data.</text>
</comment>
<dbReference type="AlphaFoldDB" id="A0A9D1N7H3"/>
<reference evidence="5" key="1">
    <citation type="submission" date="2020-10" db="EMBL/GenBank/DDBJ databases">
        <authorList>
            <person name="Gilroy R."/>
        </authorList>
    </citation>
    <scope>NUCLEOTIDE SEQUENCE</scope>
    <source>
        <strain evidence="5">ChiSjej4B22-8349</strain>
    </source>
</reference>
<dbReference type="Gene3D" id="2.60.120.10">
    <property type="entry name" value="Jelly Rolls"/>
    <property type="match status" value="1"/>
</dbReference>
<dbReference type="InterPro" id="IPR009057">
    <property type="entry name" value="Homeodomain-like_sf"/>
</dbReference>
<evidence type="ECO:0000256" key="1">
    <source>
        <dbReference type="ARBA" id="ARBA00023015"/>
    </source>
</evidence>
<evidence type="ECO:0000256" key="3">
    <source>
        <dbReference type="ARBA" id="ARBA00023163"/>
    </source>
</evidence>